<evidence type="ECO:0000256" key="4">
    <source>
        <dbReference type="ARBA" id="ARBA00012388"/>
    </source>
</evidence>
<evidence type="ECO:0000256" key="7">
    <source>
        <dbReference type="ARBA" id="ARBA00022842"/>
    </source>
</evidence>
<organism evidence="11 13">
    <name type="scientific">Rhizophagus clarus</name>
    <dbReference type="NCBI Taxonomy" id="94130"/>
    <lineage>
        <taxon>Eukaryota</taxon>
        <taxon>Fungi</taxon>
        <taxon>Fungi incertae sedis</taxon>
        <taxon>Mucoromycota</taxon>
        <taxon>Glomeromycotina</taxon>
        <taxon>Glomeromycetes</taxon>
        <taxon>Glomerales</taxon>
        <taxon>Glomeraceae</taxon>
        <taxon>Rhizophagus</taxon>
    </lineage>
</organism>
<keyword evidence="5" id="KW-0808">Transferase</keyword>
<feature type="region of interest" description="Disordered" evidence="8">
    <location>
        <begin position="1"/>
        <end position="23"/>
    </location>
</feature>
<dbReference type="Gene3D" id="1.10.1410.10">
    <property type="match status" value="1"/>
</dbReference>
<feature type="region of interest" description="Disordered" evidence="8">
    <location>
        <begin position="410"/>
        <end position="486"/>
    </location>
</feature>
<evidence type="ECO:0000256" key="3">
    <source>
        <dbReference type="ARBA" id="ARBA00008593"/>
    </source>
</evidence>
<dbReference type="AlphaFoldDB" id="A0A2Z6R6G6"/>
<comment type="cofactor">
    <cofactor evidence="2">
        <name>Mg(2+)</name>
        <dbReference type="ChEBI" id="CHEBI:18420"/>
    </cofactor>
</comment>
<dbReference type="EMBL" id="BLAL01000229">
    <property type="protein sequence ID" value="GES93788.1"/>
    <property type="molecule type" value="Genomic_DNA"/>
</dbReference>
<reference evidence="12" key="2">
    <citation type="submission" date="2019-10" db="EMBL/GenBank/DDBJ databases">
        <title>Conservation and host-specific expression of non-tandemly repeated heterogenous ribosome RNA gene in arbuscular mycorrhizal fungi.</title>
        <authorList>
            <person name="Maeda T."/>
            <person name="Kobayashi Y."/>
            <person name="Nakagawa T."/>
            <person name="Ezawa T."/>
            <person name="Yamaguchi K."/>
            <person name="Bino T."/>
            <person name="Nishimoto Y."/>
            <person name="Shigenobu S."/>
            <person name="Kawaguchi M."/>
        </authorList>
    </citation>
    <scope>NUCLEOTIDE SEQUENCE</scope>
    <source>
        <strain evidence="12">HR1</strain>
    </source>
</reference>
<dbReference type="SUPFAM" id="SSF81301">
    <property type="entry name" value="Nucleotidyltransferase"/>
    <property type="match status" value="1"/>
</dbReference>
<feature type="compositionally biased region" description="Polar residues" evidence="8">
    <location>
        <begin position="547"/>
        <end position="559"/>
    </location>
</feature>
<dbReference type="STRING" id="94130.A0A2Z6R6G6"/>
<dbReference type="EMBL" id="BEXD01000542">
    <property type="protein sequence ID" value="GBB88298.1"/>
    <property type="molecule type" value="Genomic_DNA"/>
</dbReference>
<keyword evidence="13" id="KW-1185">Reference proteome</keyword>
<evidence type="ECO:0000256" key="6">
    <source>
        <dbReference type="ARBA" id="ARBA00022723"/>
    </source>
</evidence>
<feature type="compositionally biased region" description="Polar residues" evidence="8">
    <location>
        <begin position="829"/>
        <end position="869"/>
    </location>
</feature>
<evidence type="ECO:0000256" key="8">
    <source>
        <dbReference type="SAM" id="MobiDB-lite"/>
    </source>
</evidence>
<dbReference type="GO" id="GO:0031123">
    <property type="term" value="P:RNA 3'-end processing"/>
    <property type="evidence" value="ECO:0007669"/>
    <property type="project" value="TreeGrafter"/>
</dbReference>
<feature type="domain" description="PAP-associated" evidence="9">
    <location>
        <begin position="273"/>
        <end position="328"/>
    </location>
</feature>
<dbReference type="Proteomes" id="UP000247702">
    <property type="component" value="Unassembled WGS sequence"/>
</dbReference>
<feature type="compositionally biased region" description="Low complexity" evidence="8">
    <location>
        <begin position="806"/>
        <end position="819"/>
    </location>
</feature>
<keyword evidence="6" id="KW-0479">Metal-binding</keyword>
<feature type="compositionally biased region" description="Polar residues" evidence="8">
    <location>
        <begin position="1003"/>
        <end position="1038"/>
    </location>
</feature>
<evidence type="ECO:0000256" key="2">
    <source>
        <dbReference type="ARBA" id="ARBA00001946"/>
    </source>
</evidence>
<feature type="region of interest" description="Disordered" evidence="8">
    <location>
        <begin position="635"/>
        <end position="677"/>
    </location>
</feature>
<sequence>MNYLQKPRFNHQSEQASESAHVSKSTNEITKCLGGPPIILNPIKETNLTRAMYSLFESLLPTKESNEKRRILANKIEKILNDEWPDKDIKVHMFGSSMNELGTTYSDVDLCVTTHWNGLKNIFNLSNCLAKHKDMVIEQIVSKAKVPIVRLFDHKLDLACDINVNNTLALHNTRLIRNYVNIDPRVRPLAMVVKYWARRRVLNDAAKGGTISTYTWTCIILNFLQLRTPPILPVLHNLPHAGVEPIMVNGEDASFCEDVCSLSQYGSQNKETIGGLLFAFFRRMAYEFDYDNHVISLRQGKYLTKVEKGWDTCKGWKMLCVEEPFNTTRNLGNSADDISVNGLRDEFRRAYNILYETACLEKLCEEYHFPIPYINNNNYYNPPRYNKYKRNNYNKQNAIYKQGNKKHSKLLQNGQNGCLSNTTDNFHDINEKSNDDEEDGSSMRRFDSVRQNGHYNGSEESTPVSENSYYCGENNDGSIRNNIPYQNRRYNTQYNVFKENEQMRSQSRQKGNSHTVKKKNDDHNYGQSQDSEYEGVVRYVDPISNQSQSFYKSNNNQKADNNKKGSARFQYPSYSEQKPFYSQNTITYHDSDNKYNSDQKSFINHYDHDKRTHNKHSNRNGYNFKQAEEPIITDDLSSNSNFDRSNPTQISSSKQNHKLNIKNRNYNNKNVQASRQYQKHTENVDFISCNNYKVDDSLSSNSIPPSNSGNGGLPVTLRNDFIATHQFYHRQSNDGPINQQRRMSHQSSSDGSNSQTSGNTSNTSNTSYSSSNTKSSYKNNTQNNYQPQNHQNKSNGFNNNKKKKNNNNSGNLRTNNANNSPSPLALNCGDSNLQDTTFNTPSHINQGQHYNNDYNASGHNSSNNTFRGYNNNSSSSNSWKGSNGHYNSSKIINSNNNGKLASNGNNFSNRGVNNNNSNNNHSRSNFNNNNSSNYSRNPNNNNNAKQINGSNHKIFDGSNNSNVQVKNFNNSKNGGNNQSSKKYGRHKNLRGSVKTENKDEGVNCQQQCSQDAPFQERQNSYYNSQQHQTKKVGQTGQNIGKGKGSKKYPPLKQNVECQQQQ</sequence>
<feature type="region of interest" description="Disordered" evidence="8">
    <location>
        <begin position="547"/>
        <end position="567"/>
    </location>
</feature>
<dbReference type="GO" id="GO:0010605">
    <property type="term" value="P:negative regulation of macromolecule metabolic process"/>
    <property type="evidence" value="ECO:0007669"/>
    <property type="project" value="UniProtKB-ARBA"/>
</dbReference>
<dbReference type="CDD" id="cd05402">
    <property type="entry name" value="NT_PAP_TUTase"/>
    <property type="match status" value="1"/>
</dbReference>
<feature type="region of interest" description="Disordered" evidence="8">
    <location>
        <begin position="498"/>
        <end position="529"/>
    </location>
</feature>
<comment type="caution">
    <text evidence="11">The sequence shown here is derived from an EMBL/GenBank/DDBJ whole genome shotgun (WGS) entry which is preliminary data.</text>
</comment>
<feature type="compositionally biased region" description="Polar residues" evidence="8">
    <location>
        <begin position="503"/>
        <end position="514"/>
    </location>
</feature>
<feature type="compositionally biased region" description="Polar residues" evidence="8">
    <location>
        <begin position="10"/>
        <end position="23"/>
    </location>
</feature>
<dbReference type="SUPFAM" id="SSF81631">
    <property type="entry name" value="PAP/OAS1 substrate-binding domain"/>
    <property type="match status" value="1"/>
</dbReference>
<dbReference type="InterPro" id="IPR054708">
    <property type="entry name" value="MTPAP-like_central"/>
</dbReference>
<dbReference type="PANTHER" id="PTHR12271">
    <property type="entry name" value="POLY A POLYMERASE CID PAP -RELATED"/>
    <property type="match status" value="1"/>
</dbReference>
<evidence type="ECO:0000259" key="10">
    <source>
        <dbReference type="Pfam" id="PF22600"/>
    </source>
</evidence>
<protein>
    <recommendedName>
        <fullName evidence="4">polynucleotide adenylyltransferase</fullName>
        <ecNumber evidence="4">2.7.7.19</ecNumber>
    </recommendedName>
</protein>
<gene>
    <name evidence="12" type="ORF">RCL2_002053600</name>
    <name evidence="11" type="ORF">RclHR1_14860010</name>
</gene>
<feature type="compositionally biased region" description="Polar residues" evidence="8">
    <location>
        <begin position="475"/>
        <end position="486"/>
    </location>
</feature>
<reference evidence="11 13" key="1">
    <citation type="submission" date="2017-11" db="EMBL/GenBank/DDBJ databases">
        <title>The genome of Rhizophagus clarus HR1 reveals common genetic basis of auxotrophy among arbuscular mycorrhizal fungi.</title>
        <authorList>
            <person name="Kobayashi Y."/>
        </authorList>
    </citation>
    <scope>NUCLEOTIDE SEQUENCE [LARGE SCALE GENOMIC DNA]</scope>
    <source>
        <strain evidence="11 13">HR1</strain>
    </source>
</reference>
<dbReference type="Proteomes" id="UP000615446">
    <property type="component" value="Unassembled WGS sequence"/>
</dbReference>
<comment type="cofactor">
    <cofactor evidence="1">
        <name>Mn(2+)</name>
        <dbReference type="ChEBI" id="CHEBI:29035"/>
    </cofactor>
</comment>
<dbReference type="EC" id="2.7.7.19" evidence="4"/>
<accession>A0A2Z6R6G6</accession>
<feature type="compositionally biased region" description="Low complexity" evidence="8">
    <location>
        <begin position="887"/>
        <end position="951"/>
    </location>
</feature>
<evidence type="ECO:0000313" key="13">
    <source>
        <dbReference type="Proteomes" id="UP000247702"/>
    </source>
</evidence>
<evidence type="ECO:0000259" key="9">
    <source>
        <dbReference type="Pfam" id="PF03828"/>
    </source>
</evidence>
<dbReference type="Pfam" id="PF22600">
    <property type="entry name" value="MTPAP-like_central"/>
    <property type="match status" value="1"/>
</dbReference>
<name>A0A2Z6R6G6_9GLOM</name>
<proteinExistence type="inferred from homology"/>
<dbReference type="InterPro" id="IPR002058">
    <property type="entry name" value="PAP_assoc"/>
</dbReference>
<keyword evidence="7" id="KW-0460">Magnesium</keyword>
<evidence type="ECO:0000256" key="1">
    <source>
        <dbReference type="ARBA" id="ARBA00001936"/>
    </source>
</evidence>
<evidence type="ECO:0000313" key="12">
    <source>
        <dbReference type="EMBL" id="GES93788.1"/>
    </source>
</evidence>
<dbReference type="GO" id="GO:0046872">
    <property type="term" value="F:metal ion binding"/>
    <property type="evidence" value="ECO:0007669"/>
    <property type="project" value="UniProtKB-KW"/>
</dbReference>
<feature type="domain" description="Poly(A) RNA polymerase mitochondrial-like central palm" evidence="10">
    <location>
        <begin position="48"/>
        <end position="180"/>
    </location>
</feature>
<dbReference type="GO" id="GO:1990817">
    <property type="term" value="F:poly(A) RNA polymerase activity"/>
    <property type="evidence" value="ECO:0007669"/>
    <property type="project" value="UniProtKB-EC"/>
</dbReference>
<dbReference type="Gene3D" id="3.30.460.10">
    <property type="entry name" value="Beta Polymerase, domain 2"/>
    <property type="match status" value="1"/>
</dbReference>
<dbReference type="OrthoDB" id="2274644at2759"/>
<feature type="compositionally biased region" description="Polar residues" evidence="8">
    <location>
        <begin position="731"/>
        <end position="741"/>
    </location>
</feature>
<comment type="similarity">
    <text evidence="3">Belongs to the DNA polymerase type-B-like family.</text>
</comment>
<feature type="compositionally biased region" description="Polar residues" evidence="8">
    <location>
        <begin position="410"/>
        <end position="424"/>
    </location>
</feature>
<dbReference type="InterPro" id="IPR043519">
    <property type="entry name" value="NT_sf"/>
</dbReference>
<evidence type="ECO:0000313" key="11">
    <source>
        <dbReference type="EMBL" id="GBB88298.1"/>
    </source>
</evidence>
<feature type="compositionally biased region" description="Polar residues" evidence="8">
    <location>
        <begin position="635"/>
        <end position="654"/>
    </location>
</feature>
<feature type="compositionally biased region" description="Polar residues" evidence="8">
    <location>
        <begin position="449"/>
        <end position="468"/>
    </location>
</feature>
<evidence type="ECO:0000256" key="5">
    <source>
        <dbReference type="ARBA" id="ARBA00022679"/>
    </source>
</evidence>
<dbReference type="PANTHER" id="PTHR12271:SF113">
    <property type="entry name" value="POLY(A) RNA POLYMERASE CID11"/>
    <property type="match status" value="1"/>
</dbReference>
<dbReference type="Pfam" id="PF03828">
    <property type="entry name" value="PAP_assoc"/>
    <property type="match status" value="1"/>
</dbReference>
<feature type="compositionally biased region" description="Low complexity" evidence="8">
    <location>
        <begin position="958"/>
        <end position="981"/>
    </location>
</feature>
<feature type="region of interest" description="Disordered" evidence="8">
    <location>
        <begin position="731"/>
        <end position="1061"/>
    </location>
</feature>
<feature type="compositionally biased region" description="Low complexity" evidence="8">
    <location>
        <begin position="747"/>
        <end position="799"/>
    </location>
</feature>